<keyword evidence="1" id="KW-0812">Transmembrane</keyword>
<dbReference type="InterPro" id="IPR010718">
    <property type="entry name" value="DUF1294"/>
</dbReference>
<dbReference type="AlphaFoldDB" id="A0A073IZI3"/>
<protein>
    <submittedName>
        <fullName evidence="2">Cold-shock protein</fullName>
    </submittedName>
</protein>
<accession>A0A073IZI3</accession>
<dbReference type="OrthoDB" id="72963at2"/>
<comment type="caution">
    <text evidence="2">The sequence shown here is derived from an EMBL/GenBank/DDBJ whole genome shotgun (WGS) entry which is preliminary data.</text>
</comment>
<feature type="transmembrane region" description="Helical" evidence="1">
    <location>
        <begin position="6"/>
        <end position="24"/>
    </location>
</feature>
<sequence length="95" mass="10484">MLLFKMGLAYAALINLITFGVFAHDKRRARQSGRRVPEKRLLILAALGGWGGAKFAQQRLRHKSSKQPFGRQLNAIGVILVFGIACAGYIGIKFL</sequence>
<organism evidence="2 3">
    <name type="scientific">Sulfitobacter donghicola DSW-25 = KCTC 12864 = JCM 14565</name>
    <dbReference type="NCBI Taxonomy" id="1300350"/>
    <lineage>
        <taxon>Bacteria</taxon>
        <taxon>Pseudomonadati</taxon>
        <taxon>Pseudomonadota</taxon>
        <taxon>Alphaproteobacteria</taxon>
        <taxon>Rhodobacterales</taxon>
        <taxon>Roseobacteraceae</taxon>
        <taxon>Sulfitobacter</taxon>
    </lineage>
</organism>
<dbReference type="EMBL" id="JAMC01000001">
    <property type="protein sequence ID" value="KEJ90832.1"/>
    <property type="molecule type" value="Genomic_DNA"/>
</dbReference>
<dbReference type="Proteomes" id="UP000027734">
    <property type="component" value="Unassembled WGS sequence"/>
</dbReference>
<dbReference type="STRING" id="1300350.Z948_1835"/>
<dbReference type="eggNOG" id="COG3326">
    <property type="taxonomic scope" value="Bacteria"/>
</dbReference>
<keyword evidence="3" id="KW-1185">Reference proteome</keyword>
<evidence type="ECO:0000256" key="1">
    <source>
        <dbReference type="SAM" id="Phobius"/>
    </source>
</evidence>
<keyword evidence="1" id="KW-1133">Transmembrane helix</keyword>
<keyword evidence="1" id="KW-0472">Membrane</keyword>
<name>A0A073IZI3_9RHOB</name>
<reference evidence="2 3" key="1">
    <citation type="submission" date="2014-01" db="EMBL/GenBank/DDBJ databases">
        <title>Sulfitobacter donghicola JCM 14565 Genome Sequencing.</title>
        <authorList>
            <person name="Lai Q."/>
            <person name="Hong Z."/>
        </authorList>
    </citation>
    <scope>NUCLEOTIDE SEQUENCE [LARGE SCALE GENOMIC DNA]</scope>
    <source>
        <strain evidence="2 3">JCM 14565</strain>
    </source>
</reference>
<evidence type="ECO:0000313" key="2">
    <source>
        <dbReference type="EMBL" id="KEJ90832.1"/>
    </source>
</evidence>
<gene>
    <name evidence="2" type="ORF">DSW25_02730</name>
</gene>
<evidence type="ECO:0000313" key="3">
    <source>
        <dbReference type="Proteomes" id="UP000027734"/>
    </source>
</evidence>
<feature type="transmembrane region" description="Helical" evidence="1">
    <location>
        <begin position="73"/>
        <end position="92"/>
    </location>
</feature>
<dbReference type="Pfam" id="PF06961">
    <property type="entry name" value="DUF1294"/>
    <property type="match status" value="1"/>
</dbReference>
<proteinExistence type="predicted"/>